<evidence type="ECO:0000313" key="2">
    <source>
        <dbReference type="Proteomes" id="UP000015105"/>
    </source>
</evidence>
<sequence length="124" mass="13142">SIPPQLLIHSDAAAAAPISPARAPCLQDLQAMAAAAIRGQINVLIATMFTTVSPPLSSHQRPIYTPNRGLELLSIAVLDRFWPGWLADLTFALAYVMDLGSGGRRFLAAAEDAGAGQRNPGPRR</sequence>
<name>A0A453H0B6_AEGTS</name>
<reference evidence="1" key="4">
    <citation type="submission" date="2019-03" db="UniProtKB">
        <authorList>
            <consortium name="EnsemblPlants"/>
        </authorList>
    </citation>
    <scope>IDENTIFICATION</scope>
</reference>
<evidence type="ECO:0000313" key="1">
    <source>
        <dbReference type="EnsemblPlants" id="AET4Gv20016200.3"/>
    </source>
</evidence>
<reference evidence="1" key="3">
    <citation type="journal article" date="2017" name="Nature">
        <title>Genome sequence of the progenitor of the wheat D genome Aegilops tauschii.</title>
        <authorList>
            <person name="Luo M.C."/>
            <person name="Gu Y.Q."/>
            <person name="Puiu D."/>
            <person name="Wang H."/>
            <person name="Twardziok S.O."/>
            <person name="Deal K.R."/>
            <person name="Huo N."/>
            <person name="Zhu T."/>
            <person name="Wang L."/>
            <person name="Wang Y."/>
            <person name="McGuire P.E."/>
            <person name="Liu S."/>
            <person name="Long H."/>
            <person name="Ramasamy R.K."/>
            <person name="Rodriguez J.C."/>
            <person name="Van S.L."/>
            <person name="Yuan L."/>
            <person name="Wang Z."/>
            <person name="Xia Z."/>
            <person name="Xiao L."/>
            <person name="Anderson O.D."/>
            <person name="Ouyang S."/>
            <person name="Liang Y."/>
            <person name="Zimin A.V."/>
            <person name="Pertea G."/>
            <person name="Qi P."/>
            <person name="Bennetzen J.L."/>
            <person name="Dai X."/>
            <person name="Dawson M.W."/>
            <person name="Muller H.G."/>
            <person name="Kugler K."/>
            <person name="Rivarola-Duarte L."/>
            <person name="Spannagl M."/>
            <person name="Mayer K.F.X."/>
            <person name="Lu F.H."/>
            <person name="Bevan M.W."/>
            <person name="Leroy P."/>
            <person name="Li P."/>
            <person name="You F.M."/>
            <person name="Sun Q."/>
            <person name="Liu Z."/>
            <person name="Lyons E."/>
            <person name="Wicker T."/>
            <person name="Salzberg S.L."/>
            <person name="Devos K.M."/>
            <person name="Dvorak J."/>
        </authorList>
    </citation>
    <scope>NUCLEOTIDE SEQUENCE [LARGE SCALE GENOMIC DNA]</scope>
    <source>
        <strain evidence="1">cv. AL8/78</strain>
    </source>
</reference>
<reference evidence="2" key="2">
    <citation type="journal article" date="2017" name="Nat. Plants">
        <title>The Aegilops tauschii genome reveals multiple impacts of transposons.</title>
        <authorList>
            <person name="Zhao G."/>
            <person name="Zou C."/>
            <person name="Li K."/>
            <person name="Wang K."/>
            <person name="Li T."/>
            <person name="Gao L."/>
            <person name="Zhang X."/>
            <person name="Wang H."/>
            <person name="Yang Z."/>
            <person name="Liu X."/>
            <person name="Jiang W."/>
            <person name="Mao L."/>
            <person name="Kong X."/>
            <person name="Jiao Y."/>
            <person name="Jia J."/>
        </authorList>
    </citation>
    <scope>NUCLEOTIDE SEQUENCE [LARGE SCALE GENOMIC DNA]</scope>
    <source>
        <strain evidence="2">cv. AL8/78</strain>
    </source>
</reference>
<organism evidence="1 2">
    <name type="scientific">Aegilops tauschii subsp. strangulata</name>
    <name type="common">Goatgrass</name>
    <dbReference type="NCBI Taxonomy" id="200361"/>
    <lineage>
        <taxon>Eukaryota</taxon>
        <taxon>Viridiplantae</taxon>
        <taxon>Streptophyta</taxon>
        <taxon>Embryophyta</taxon>
        <taxon>Tracheophyta</taxon>
        <taxon>Spermatophyta</taxon>
        <taxon>Magnoliopsida</taxon>
        <taxon>Liliopsida</taxon>
        <taxon>Poales</taxon>
        <taxon>Poaceae</taxon>
        <taxon>BOP clade</taxon>
        <taxon>Pooideae</taxon>
        <taxon>Triticodae</taxon>
        <taxon>Triticeae</taxon>
        <taxon>Triticinae</taxon>
        <taxon>Aegilops</taxon>
    </lineage>
</organism>
<dbReference type="Proteomes" id="UP000015105">
    <property type="component" value="Chromosome 4D"/>
</dbReference>
<dbReference type="AlphaFoldDB" id="A0A453H0B6"/>
<reference evidence="1" key="5">
    <citation type="journal article" date="2021" name="G3 (Bethesda)">
        <title>Aegilops tauschii genome assembly Aet v5.0 features greater sequence contiguity and improved annotation.</title>
        <authorList>
            <person name="Wang L."/>
            <person name="Zhu T."/>
            <person name="Rodriguez J.C."/>
            <person name="Deal K.R."/>
            <person name="Dubcovsky J."/>
            <person name="McGuire P.E."/>
            <person name="Lux T."/>
            <person name="Spannagl M."/>
            <person name="Mayer K.F.X."/>
            <person name="Baldrich P."/>
            <person name="Meyers B.C."/>
            <person name="Huo N."/>
            <person name="Gu Y.Q."/>
            <person name="Zhou H."/>
            <person name="Devos K.M."/>
            <person name="Bennetzen J.L."/>
            <person name="Unver T."/>
            <person name="Budak H."/>
            <person name="Gulick P.J."/>
            <person name="Galiba G."/>
            <person name="Kalapos B."/>
            <person name="Nelson D.R."/>
            <person name="Li P."/>
            <person name="You F.M."/>
            <person name="Luo M.C."/>
            <person name="Dvorak J."/>
        </authorList>
    </citation>
    <scope>NUCLEOTIDE SEQUENCE [LARGE SCALE GENOMIC DNA]</scope>
    <source>
        <strain evidence="1">cv. AL8/78</strain>
    </source>
</reference>
<dbReference type="Gramene" id="AET4Gv20016200.3">
    <property type="protein sequence ID" value="AET4Gv20016200.3"/>
    <property type="gene ID" value="AET4Gv20016200"/>
</dbReference>
<dbReference type="EnsemblPlants" id="AET4Gv20016200.3">
    <property type="protein sequence ID" value="AET4Gv20016200.3"/>
    <property type="gene ID" value="AET4Gv20016200"/>
</dbReference>
<protein>
    <submittedName>
        <fullName evidence="1">Uncharacterized protein</fullName>
    </submittedName>
</protein>
<accession>A0A453H0B6</accession>
<reference evidence="2" key="1">
    <citation type="journal article" date="2014" name="Science">
        <title>Ancient hybridizations among the ancestral genomes of bread wheat.</title>
        <authorList>
            <consortium name="International Wheat Genome Sequencing Consortium,"/>
            <person name="Marcussen T."/>
            <person name="Sandve S.R."/>
            <person name="Heier L."/>
            <person name="Spannagl M."/>
            <person name="Pfeifer M."/>
            <person name="Jakobsen K.S."/>
            <person name="Wulff B.B."/>
            <person name="Steuernagel B."/>
            <person name="Mayer K.F."/>
            <person name="Olsen O.A."/>
        </authorList>
    </citation>
    <scope>NUCLEOTIDE SEQUENCE [LARGE SCALE GENOMIC DNA]</scope>
    <source>
        <strain evidence="2">cv. AL8/78</strain>
    </source>
</reference>
<keyword evidence="2" id="KW-1185">Reference proteome</keyword>
<proteinExistence type="predicted"/>